<comment type="caution">
    <text evidence="2">The sequence shown here is derived from an EMBL/GenBank/DDBJ whole genome shotgun (WGS) entry which is preliminary data.</text>
</comment>
<dbReference type="Proteomes" id="UP000192132">
    <property type="component" value="Unassembled WGS sequence"/>
</dbReference>
<gene>
    <name evidence="2" type="ORF">BKE30_02435</name>
</gene>
<feature type="transmembrane region" description="Helical" evidence="1">
    <location>
        <begin position="44"/>
        <end position="69"/>
    </location>
</feature>
<keyword evidence="1" id="KW-1133">Transmembrane helix</keyword>
<evidence type="ECO:0000313" key="2">
    <source>
        <dbReference type="EMBL" id="ONG41957.1"/>
    </source>
</evidence>
<evidence type="ECO:0000256" key="1">
    <source>
        <dbReference type="SAM" id="Phobius"/>
    </source>
</evidence>
<sequence length="132" mass="14818">MTWIKGIGNDPLFIRIFAFISGLYPLALGGIIFTMAIMKPDGGFWAIVSILFTVLFVYMGIKLLILSFARASAIEEKLNKWLDVGGLDIFGFILFVGLMVLAGIFAWILTVIIRVFIPQKKYTVKLQKLNKL</sequence>
<dbReference type="STRING" id="1907941.BKE30_02435"/>
<dbReference type="EMBL" id="MLCN01000006">
    <property type="protein sequence ID" value="ONG41957.1"/>
    <property type="molecule type" value="Genomic_DNA"/>
</dbReference>
<keyword evidence="1" id="KW-0472">Membrane</keyword>
<dbReference type="AlphaFoldDB" id="A0A1S8CZ67"/>
<accession>A0A1S8CZ67</accession>
<protein>
    <submittedName>
        <fullName evidence="2">Uncharacterized protein</fullName>
    </submittedName>
</protein>
<keyword evidence="3" id="KW-1185">Reference proteome</keyword>
<proteinExistence type="predicted"/>
<dbReference type="RefSeq" id="WP_076877077.1">
    <property type="nucleotide sequence ID" value="NZ_MLCN01000006.1"/>
</dbReference>
<feature type="transmembrane region" description="Helical" evidence="1">
    <location>
        <begin position="89"/>
        <end position="117"/>
    </location>
</feature>
<evidence type="ECO:0000313" key="3">
    <source>
        <dbReference type="Proteomes" id="UP000192132"/>
    </source>
</evidence>
<keyword evidence="1" id="KW-0812">Transmembrane</keyword>
<name>A0A1S8CZ67_9GAMM</name>
<organism evidence="2 3">
    <name type="scientific">Alkanindiges hydrocarboniclasticus</name>
    <dbReference type="NCBI Taxonomy" id="1907941"/>
    <lineage>
        <taxon>Bacteria</taxon>
        <taxon>Pseudomonadati</taxon>
        <taxon>Pseudomonadota</taxon>
        <taxon>Gammaproteobacteria</taxon>
        <taxon>Moraxellales</taxon>
        <taxon>Moraxellaceae</taxon>
        <taxon>Alkanindiges</taxon>
    </lineage>
</organism>
<feature type="transmembrane region" description="Helical" evidence="1">
    <location>
        <begin position="12"/>
        <end position="37"/>
    </location>
</feature>
<reference evidence="2 3" key="1">
    <citation type="submission" date="2016-10" db="EMBL/GenBank/DDBJ databases">
        <title>Draft Genome sequence of Alkanindiges sp. strain H1.</title>
        <authorList>
            <person name="Subhash Y."/>
            <person name="Lee S."/>
        </authorList>
    </citation>
    <scope>NUCLEOTIDE SEQUENCE [LARGE SCALE GENOMIC DNA]</scope>
    <source>
        <strain evidence="2 3">H1</strain>
    </source>
</reference>